<evidence type="ECO:0000313" key="4">
    <source>
        <dbReference type="Proteomes" id="UP001152797"/>
    </source>
</evidence>
<feature type="compositionally biased region" description="Basic and acidic residues" evidence="1">
    <location>
        <begin position="657"/>
        <end position="699"/>
    </location>
</feature>
<organism evidence="2">
    <name type="scientific">Cladocopium goreaui</name>
    <dbReference type="NCBI Taxonomy" id="2562237"/>
    <lineage>
        <taxon>Eukaryota</taxon>
        <taxon>Sar</taxon>
        <taxon>Alveolata</taxon>
        <taxon>Dinophyceae</taxon>
        <taxon>Suessiales</taxon>
        <taxon>Symbiodiniaceae</taxon>
        <taxon>Cladocopium</taxon>
    </lineage>
</organism>
<feature type="compositionally biased region" description="Polar residues" evidence="1">
    <location>
        <begin position="742"/>
        <end position="751"/>
    </location>
</feature>
<accession>A0A9P1BZF4</accession>
<comment type="caution">
    <text evidence="2">The sequence shown here is derived from an EMBL/GenBank/DDBJ whole genome shotgun (WGS) entry which is preliminary data.</text>
</comment>
<proteinExistence type="predicted"/>
<dbReference type="EMBL" id="CAMXCT020000703">
    <property type="protein sequence ID" value="CAL1135689.1"/>
    <property type="molecule type" value="Genomic_DNA"/>
</dbReference>
<gene>
    <name evidence="2" type="ORF">C1SCF055_LOCUS10023</name>
</gene>
<sequence>MRAASCKQVLSKSNSSSWLVILRRLRSLNRKCKCAFLAQRTGGPLSQCWCCKWIKGAQAVQEVRDLDLNLFSFMEEKKRMMDHFMALQTEDYGPFIEQLQLFKLDLGLPEHTSPQEVFAAICELPGFNTKGTLPKLSRWFSWNQSCEEQVPEFRVLRMVLKHWLGPAADKLDPNDAVYNRELKIGVKATQKSAGTKENLRSEFSRLKQNLGGGLKLAYYLMSDRLLHTVRLIAAATMPTWTWYADTVKSVKSAEDTVKQTTELQKSWASDNHLVQTAAVLTARSPEVVSLFEDPELSRFKDSGDKLFKLVSNLLKRRAWSFAKQYTAPPDCYSAILGGSEAVAMLHQDFEWLLRLEAEAALMAQRKVKVELAYGKFGQMAISMTILRNTSTGFLGLCSGNQVWAALLWPLRQVHGPCRPDRVYFCLDADDDTAAAEFHFFEQPESWEVVMNYELLFHDSQVILDCPLHESESLLKFFLREPSRIKQLSRTDLETISEKFFMPPCHGDRDQLRQLPQKDLLASVIDFASNGDADYIEQVHESLKQNKSSAAAKAQDDENELFGGALDELVLLDLPAEERRDFDEVAKAIEKKVKADWNLMIVAKEAKGKAKAKAKAKSKAKAKAKAKAKSMAKPVRQAARGVFNSRKRRRQAIAPIEDAARVKEPEPTIIGGDERVHGHDDAAASGDASDHRRPEDKSADDFEVPPDDTAMDAGLQTLPPSPVPVPKLREWKWRSPAKKQATLAASSSSCSRPTEPIEEVHTDTVIVAIESETDSVPAEAVENPMVPASELANPVPLQPAVPDLEPPAEVAAAAAGVDLVVPKAKAAPKAAAERPWPCHTRNSINQWTDVPCRRCNVAIAGQIKFDERPGQRDKPTWFMRVRDDDNSLNQSSGPYFSRRLAHIVGDTDTFAMDWIEQYKKCCGSKRTRL</sequence>
<feature type="region of interest" description="Disordered" evidence="1">
    <location>
        <begin position="735"/>
        <end position="754"/>
    </location>
</feature>
<dbReference type="EMBL" id="CAMXCT010000703">
    <property type="protein sequence ID" value="CAI3982314.1"/>
    <property type="molecule type" value="Genomic_DNA"/>
</dbReference>
<evidence type="ECO:0000313" key="2">
    <source>
        <dbReference type="EMBL" id="CAI3982314.1"/>
    </source>
</evidence>
<evidence type="ECO:0000313" key="3">
    <source>
        <dbReference type="EMBL" id="CAL4769626.1"/>
    </source>
</evidence>
<reference evidence="3 4" key="2">
    <citation type="submission" date="2024-05" db="EMBL/GenBank/DDBJ databases">
        <authorList>
            <person name="Chen Y."/>
            <person name="Shah S."/>
            <person name="Dougan E. K."/>
            <person name="Thang M."/>
            <person name="Chan C."/>
        </authorList>
    </citation>
    <scope>NUCLEOTIDE SEQUENCE [LARGE SCALE GENOMIC DNA]</scope>
</reference>
<dbReference type="EMBL" id="CAMXCT030000703">
    <property type="protein sequence ID" value="CAL4769626.1"/>
    <property type="molecule type" value="Genomic_DNA"/>
</dbReference>
<protein>
    <submittedName>
        <fullName evidence="2">Uncharacterized protein</fullName>
    </submittedName>
</protein>
<evidence type="ECO:0000256" key="1">
    <source>
        <dbReference type="SAM" id="MobiDB-lite"/>
    </source>
</evidence>
<dbReference type="Proteomes" id="UP001152797">
    <property type="component" value="Unassembled WGS sequence"/>
</dbReference>
<reference evidence="2" key="1">
    <citation type="submission" date="2022-10" db="EMBL/GenBank/DDBJ databases">
        <authorList>
            <person name="Chen Y."/>
            <person name="Dougan E. K."/>
            <person name="Chan C."/>
            <person name="Rhodes N."/>
            <person name="Thang M."/>
        </authorList>
    </citation>
    <scope>NUCLEOTIDE SEQUENCE</scope>
</reference>
<feature type="compositionally biased region" description="Acidic residues" evidence="1">
    <location>
        <begin position="700"/>
        <end position="709"/>
    </location>
</feature>
<keyword evidence="4" id="KW-1185">Reference proteome</keyword>
<dbReference type="AlphaFoldDB" id="A0A9P1BZF4"/>
<name>A0A9P1BZF4_9DINO</name>
<feature type="region of interest" description="Disordered" evidence="1">
    <location>
        <begin position="625"/>
        <end position="725"/>
    </location>
</feature>